<feature type="domain" description="TIR" evidence="2">
    <location>
        <begin position="4"/>
        <end position="89"/>
    </location>
</feature>
<dbReference type="OrthoDB" id="341967at2"/>
<gene>
    <name evidence="3" type="ORF">D3P06_00660</name>
</gene>
<feature type="region of interest" description="Disordered" evidence="1">
    <location>
        <begin position="407"/>
        <end position="444"/>
    </location>
</feature>
<dbReference type="InterPro" id="IPR000157">
    <property type="entry name" value="TIR_dom"/>
</dbReference>
<keyword evidence="4" id="KW-1185">Reference proteome</keyword>
<dbReference type="AlphaFoldDB" id="A0A419A2B6"/>
<dbReference type="EMBL" id="QZEV01000002">
    <property type="protein sequence ID" value="RJL07287.1"/>
    <property type="molecule type" value="Genomic_DNA"/>
</dbReference>
<dbReference type="Pfam" id="PF13676">
    <property type="entry name" value="TIR_2"/>
    <property type="match status" value="1"/>
</dbReference>
<evidence type="ECO:0000256" key="1">
    <source>
        <dbReference type="SAM" id="MobiDB-lite"/>
    </source>
</evidence>
<feature type="compositionally biased region" description="Basic and acidic residues" evidence="1">
    <location>
        <begin position="414"/>
        <end position="425"/>
    </location>
</feature>
<dbReference type="InterPro" id="IPR035897">
    <property type="entry name" value="Toll_tir_struct_dom_sf"/>
</dbReference>
<dbReference type="GO" id="GO:0007165">
    <property type="term" value="P:signal transduction"/>
    <property type="evidence" value="ECO:0007669"/>
    <property type="project" value="InterPro"/>
</dbReference>
<keyword evidence="3" id="KW-0675">Receptor</keyword>
<organism evidence="3 4">
    <name type="scientific">Paracoccus aestuarii</name>
    <dbReference type="NCBI Taxonomy" id="453842"/>
    <lineage>
        <taxon>Bacteria</taxon>
        <taxon>Pseudomonadati</taxon>
        <taxon>Pseudomonadota</taxon>
        <taxon>Alphaproteobacteria</taxon>
        <taxon>Rhodobacterales</taxon>
        <taxon>Paracoccaceae</taxon>
        <taxon>Paracoccus</taxon>
    </lineage>
</organism>
<dbReference type="Proteomes" id="UP000285530">
    <property type="component" value="Unassembled WGS sequence"/>
</dbReference>
<evidence type="ECO:0000313" key="3">
    <source>
        <dbReference type="EMBL" id="RJL07287.1"/>
    </source>
</evidence>
<name>A0A419A2B6_9RHOB</name>
<comment type="caution">
    <text evidence="3">The sequence shown here is derived from an EMBL/GenBank/DDBJ whole genome shotgun (WGS) entry which is preliminary data.</text>
</comment>
<accession>A0A419A2B6</accession>
<proteinExistence type="predicted"/>
<dbReference type="SUPFAM" id="SSF52200">
    <property type="entry name" value="Toll/Interleukin receptor TIR domain"/>
    <property type="match status" value="1"/>
</dbReference>
<protein>
    <submittedName>
        <fullName evidence="3">Toll/interleukin-1 receptor domain-containing protein</fullName>
    </submittedName>
</protein>
<reference evidence="3 4" key="1">
    <citation type="submission" date="2018-09" db="EMBL/GenBank/DDBJ databases">
        <title>Paracoccus onubensis nov. sp. a moderate halophilic bacterium isolated from Gruta de las Maravillas (Aracena, Spain).</title>
        <authorList>
            <person name="Jurado V."/>
            <person name="Gutierrez-Patricio S."/>
            <person name="Gonzalez-Pimentel J.L."/>
            <person name="Laiz L."/>
            <person name="Saiz-Jimenez C."/>
        </authorList>
    </citation>
    <scope>NUCLEOTIDE SEQUENCE [LARGE SCALE GENOMIC DNA]</scope>
    <source>
        <strain evidence="3 4">DSM 19484</strain>
    </source>
</reference>
<evidence type="ECO:0000313" key="4">
    <source>
        <dbReference type="Proteomes" id="UP000285530"/>
    </source>
</evidence>
<dbReference type="RefSeq" id="WP_119884692.1">
    <property type="nucleotide sequence ID" value="NZ_CP067169.1"/>
</dbReference>
<dbReference type="Gene3D" id="3.40.50.10140">
    <property type="entry name" value="Toll/interleukin-1 receptor homology (TIR) domain"/>
    <property type="match status" value="1"/>
</dbReference>
<evidence type="ECO:0000259" key="2">
    <source>
        <dbReference type="Pfam" id="PF13676"/>
    </source>
</evidence>
<sequence>MGHVFISYSSRHRDLTRSFAERLEEEGYRVWWDRELEAWGGYEPQIREALSTTSAVVVIWSPGAAASDYVRAEVRAALRLGRLVNLRAPDFPVDEVPLDFRENHMLPLDIDDMGPILKTMRTVWEGRVPQGQTPAYSTYAEDFGENLFDPRHRALPQDIAMVTPSVLLQAPFEVSEFVDATGILADLMDWCRGAGAHAETPRPTAGRLLHGPGGLGKTRTMIEAVRRLRAEGWLAGFLPTPIIGDLPRAKLRHRALEQAMAATDTPGTMMVLDYAEARGTEVIELARMARRHDRAGLPQLRIVLLSRGAGWWQEIYRTEPEIQVVFNRRGAPQGDVIAVEPLPSGECRLAVFDAMRDALKPVLAKQAEAGRFPPLSEQPVAPDRRARLAQDSAYARPLALQMEALLSLGGEDGGGDRRSPREHSRARTAALAPGSRGPRPRRPA</sequence>